<evidence type="ECO:0000256" key="1">
    <source>
        <dbReference type="SAM" id="MobiDB-lite"/>
    </source>
</evidence>
<feature type="region of interest" description="Disordered" evidence="1">
    <location>
        <begin position="387"/>
        <end position="415"/>
    </location>
</feature>
<comment type="caution">
    <text evidence="3">The sequence shown here is derived from an EMBL/GenBank/DDBJ whole genome shotgun (WGS) entry which is preliminary data.</text>
</comment>
<protein>
    <submittedName>
        <fullName evidence="3">ParB family chromosome partitioning protein</fullName>
    </submittedName>
</protein>
<organism evidence="3 4">
    <name type="scientific">Novosphingobium sediminicola</name>
    <dbReference type="NCBI Taxonomy" id="563162"/>
    <lineage>
        <taxon>Bacteria</taxon>
        <taxon>Pseudomonadati</taxon>
        <taxon>Pseudomonadota</taxon>
        <taxon>Alphaproteobacteria</taxon>
        <taxon>Sphingomonadales</taxon>
        <taxon>Sphingomonadaceae</taxon>
        <taxon>Novosphingobium</taxon>
    </lineage>
</organism>
<feature type="domain" description="ParB-like N-terminal" evidence="2">
    <location>
        <begin position="6"/>
        <end position="104"/>
    </location>
</feature>
<feature type="compositionally biased region" description="Basic and acidic residues" evidence="1">
    <location>
        <begin position="403"/>
        <end position="415"/>
    </location>
</feature>
<dbReference type="Gene3D" id="1.10.10.2830">
    <property type="match status" value="1"/>
</dbReference>
<evidence type="ECO:0000313" key="3">
    <source>
        <dbReference type="EMBL" id="MBB3957063.1"/>
    </source>
</evidence>
<dbReference type="SUPFAM" id="SSF109709">
    <property type="entry name" value="KorB DNA-binding domain-like"/>
    <property type="match status" value="1"/>
</dbReference>
<sequence length="682" mass="74194">MSQLPILVPAANLEKSPANVRKSSDPDVDARLQANIAERGVLQNLVGVPIARKKGHYRITAGGRRLAAVHRLIEEGIFPADYAVPLLVLKNQADEVEVSLQENFFHLEMNPAEACRAFRDVIEVEGKSPADVARRFGVTERFVLGRLRLAGLAEPVFDALEANAITLDVAQAYASTSDTARQAAVFELLRHSYTRANVSEIRRQLACYSYRAGDPKAMLVGREDYVAAGGRIEEDLFSDAGTVCWLDTQIVDDLAERKLAEAAEAIRLREGFGEIRAVAATHIPYSQTWGLQQLHGEQPDLSDEQQARKDQIEIELAEWSDAHDSGEYEPSDEDEAHVASLETELASLTAPAPVIEESRKAEALAYVVIGDDGVPRIHEQFYVMPAPEPEVEPDAEEESDGTGGEHHDGDVAGDDKPVLSQRLLERLAMMKVELLALHVASDPGFALDLATFILADASAMTYGPHVPSELRGPASARLVHDFNSDMPAALEWAKLQDGLDRRWQGRGSAVERYKAFCALPEEVRAAWLGWAVARTLRAVPYGHGEAAFLDHLGSKLAIDVAAWWRPTAAAYFDKIPKPAILDLFAEIGGADLKSRYAGSKKHDLAAAAERLFEGDILVEAEVKERALAWLPEAMRFGQDAEIGPGAIAVEAGVNAQDSGDFAITETSGADAETGKVAGREQP</sequence>
<dbReference type="PANTHER" id="PTHR33375:SF7">
    <property type="entry name" value="CHROMOSOME 2-PARTITIONING PROTEIN PARB-RELATED"/>
    <property type="match status" value="1"/>
</dbReference>
<proteinExistence type="predicted"/>
<evidence type="ECO:0000259" key="2">
    <source>
        <dbReference type="SMART" id="SM00470"/>
    </source>
</evidence>
<dbReference type="GO" id="GO:0007059">
    <property type="term" value="P:chromosome segregation"/>
    <property type="evidence" value="ECO:0007669"/>
    <property type="project" value="TreeGrafter"/>
</dbReference>
<dbReference type="InterPro" id="IPR036086">
    <property type="entry name" value="ParB/Sulfiredoxin_sf"/>
</dbReference>
<dbReference type="SMART" id="SM00470">
    <property type="entry name" value="ParB"/>
    <property type="match status" value="1"/>
</dbReference>
<dbReference type="Pfam" id="PF02195">
    <property type="entry name" value="ParB_N"/>
    <property type="match status" value="1"/>
</dbReference>
<dbReference type="RefSeq" id="WP_183628049.1">
    <property type="nucleotide sequence ID" value="NZ_JACIDX010000019.1"/>
</dbReference>
<dbReference type="Pfam" id="PF17762">
    <property type="entry name" value="HTH_ParB"/>
    <property type="match status" value="1"/>
</dbReference>
<dbReference type="SUPFAM" id="SSF110849">
    <property type="entry name" value="ParB/Sulfiredoxin"/>
    <property type="match status" value="1"/>
</dbReference>
<dbReference type="Proteomes" id="UP000548867">
    <property type="component" value="Unassembled WGS sequence"/>
</dbReference>
<dbReference type="InterPro" id="IPR003115">
    <property type="entry name" value="ParB_N"/>
</dbReference>
<dbReference type="InterPro" id="IPR050336">
    <property type="entry name" value="Chromosome_partition/occlusion"/>
</dbReference>
<accession>A0A7W6CI96</accession>
<dbReference type="InterPro" id="IPR041468">
    <property type="entry name" value="HTH_ParB/Spo0J"/>
</dbReference>
<dbReference type="PANTHER" id="PTHR33375">
    <property type="entry name" value="CHROMOSOME-PARTITIONING PROTEIN PARB-RELATED"/>
    <property type="match status" value="1"/>
</dbReference>
<dbReference type="GO" id="GO:0005694">
    <property type="term" value="C:chromosome"/>
    <property type="evidence" value="ECO:0007669"/>
    <property type="project" value="TreeGrafter"/>
</dbReference>
<dbReference type="Gene3D" id="3.90.1530.30">
    <property type="match status" value="1"/>
</dbReference>
<dbReference type="EMBL" id="JACIDX010000019">
    <property type="protein sequence ID" value="MBB3957063.1"/>
    <property type="molecule type" value="Genomic_DNA"/>
</dbReference>
<evidence type="ECO:0000313" key="4">
    <source>
        <dbReference type="Proteomes" id="UP000548867"/>
    </source>
</evidence>
<feature type="compositionally biased region" description="Acidic residues" evidence="1">
    <location>
        <begin position="389"/>
        <end position="400"/>
    </location>
</feature>
<name>A0A7W6CI96_9SPHN</name>
<gene>
    <name evidence="3" type="ORF">GGR38_004037</name>
</gene>
<dbReference type="CDD" id="cd16406">
    <property type="entry name" value="ParB_N_like"/>
    <property type="match status" value="1"/>
</dbReference>
<keyword evidence="4" id="KW-1185">Reference proteome</keyword>
<reference evidence="3 4" key="1">
    <citation type="submission" date="2020-08" db="EMBL/GenBank/DDBJ databases">
        <title>Genomic Encyclopedia of Type Strains, Phase IV (KMG-IV): sequencing the most valuable type-strain genomes for metagenomic binning, comparative biology and taxonomic classification.</title>
        <authorList>
            <person name="Goeker M."/>
        </authorList>
    </citation>
    <scope>NUCLEOTIDE SEQUENCE [LARGE SCALE GENOMIC DNA]</scope>
    <source>
        <strain evidence="3 4">DSM 27057</strain>
    </source>
</reference>
<dbReference type="AlphaFoldDB" id="A0A7W6CI96"/>